<dbReference type="GO" id="GO:0006355">
    <property type="term" value="P:regulation of DNA-templated transcription"/>
    <property type="evidence" value="ECO:0007669"/>
    <property type="project" value="UniProtKB-ARBA"/>
</dbReference>
<dbReference type="PROSITE" id="PS50995">
    <property type="entry name" value="HTH_MARR_2"/>
    <property type="match status" value="1"/>
</dbReference>
<dbReference type="Gene3D" id="1.10.10.10">
    <property type="entry name" value="Winged helix-like DNA-binding domain superfamily/Winged helix DNA-binding domain"/>
    <property type="match status" value="1"/>
</dbReference>
<evidence type="ECO:0000313" key="6">
    <source>
        <dbReference type="Proteomes" id="UP000070063"/>
    </source>
</evidence>
<comment type="caution">
    <text evidence="5">The sequence shown here is derived from an EMBL/GenBank/DDBJ whole genome shotgun (WGS) entry which is preliminary data.</text>
</comment>
<protein>
    <submittedName>
        <fullName evidence="5">Transcriptional regulator, MarR family</fullName>
    </submittedName>
</protein>
<evidence type="ECO:0000313" key="5">
    <source>
        <dbReference type="EMBL" id="KXA38302.1"/>
    </source>
</evidence>
<feature type="domain" description="HTH marR-type" evidence="4">
    <location>
        <begin position="20"/>
        <end position="155"/>
    </location>
</feature>
<dbReference type="InterPro" id="IPR039422">
    <property type="entry name" value="MarR/SlyA-like"/>
</dbReference>
<keyword evidence="1" id="KW-0805">Transcription regulation</keyword>
<evidence type="ECO:0000256" key="2">
    <source>
        <dbReference type="ARBA" id="ARBA00023125"/>
    </source>
</evidence>
<evidence type="ECO:0000256" key="1">
    <source>
        <dbReference type="ARBA" id="ARBA00023015"/>
    </source>
</evidence>
<keyword evidence="2" id="KW-0238">DNA-binding</keyword>
<dbReference type="Pfam" id="PF01047">
    <property type="entry name" value="MarR"/>
    <property type="match status" value="1"/>
</dbReference>
<dbReference type="PRINTS" id="PR00598">
    <property type="entry name" value="HTHMARR"/>
</dbReference>
<dbReference type="InterPro" id="IPR036390">
    <property type="entry name" value="WH_DNA-bd_sf"/>
</dbReference>
<keyword evidence="3" id="KW-0804">Transcription</keyword>
<organism evidence="5 6">
    <name type="scientific">Staphylococcus lugdunensis</name>
    <dbReference type="NCBI Taxonomy" id="28035"/>
    <lineage>
        <taxon>Bacteria</taxon>
        <taxon>Bacillati</taxon>
        <taxon>Bacillota</taxon>
        <taxon>Bacilli</taxon>
        <taxon>Bacillales</taxon>
        <taxon>Staphylococcaceae</taxon>
        <taxon>Staphylococcus</taxon>
    </lineage>
</organism>
<dbReference type="Proteomes" id="UP000070063">
    <property type="component" value="Unassembled WGS sequence"/>
</dbReference>
<dbReference type="EMBL" id="LRQI01000052">
    <property type="protein sequence ID" value="KXA38302.1"/>
    <property type="molecule type" value="Genomic_DNA"/>
</dbReference>
<dbReference type="SMART" id="SM00347">
    <property type="entry name" value="HTH_MARR"/>
    <property type="match status" value="1"/>
</dbReference>
<name>A0ABD4EGF4_STALU</name>
<dbReference type="PANTHER" id="PTHR33164">
    <property type="entry name" value="TRANSCRIPTIONAL REGULATOR, MARR FAMILY"/>
    <property type="match status" value="1"/>
</dbReference>
<dbReference type="PANTHER" id="PTHR33164:SF56">
    <property type="entry name" value="HTH-TYPE TRANSCRIPTIONAL REGULATOR MHQR"/>
    <property type="match status" value="1"/>
</dbReference>
<reference evidence="5 6" key="1">
    <citation type="submission" date="2016-01" db="EMBL/GenBank/DDBJ databases">
        <authorList>
            <person name="Mitreva M."/>
            <person name="Pepin K.H."/>
            <person name="Mihindukulasuriya K.A."/>
            <person name="Fulton R."/>
            <person name="Fronick C."/>
            <person name="O'Laughlin M."/>
            <person name="Miner T."/>
            <person name="Herter B."/>
            <person name="Rosa B.A."/>
            <person name="Cordes M."/>
            <person name="Tomlinson C."/>
            <person name="Wollam A."/>
            <person name="Palsikar V.B."/>
            <person name="Mardis E.R."/>
            <person name="Wilson R.K."/>
        </authorList>
    </citation>
    <scope>NUCLEOTIDE SEQUENCE [LARGE SCALE GENOMIC DNA]</scope>
    <source>
        <strain evidence="5 6">MJR7738</strain>
    </source>
</reference>
<dbReference type="InterPro" id="IPR036388">
    <property type="entry name" value="WH-like_DNA-bd_sf"/>
</dbReference>
<dbReference type="SUPFAM" id="SSF46785">
    <property type="entry name" value="Winged helix' DNA-binding domain"/>
    <property type="match status" value="1"/>
</dbReference>
<dbReference type="PROSITE" id="PS01117">
    <property type="entry name" value="HTH_MARR_1"/>
    <property type="match status" value="1"/>
</dbReference>
<sequence length="160" mass="18428">MYNLSRNRNKLKGGEDVDRTQQSLKAFVGLNRTLDTLEKIVQRDVKNYGLNITEFAVLELLYNKGPQPIQRIRDRVLIASSSISYVVSQLEEKGWLLREKDLRDKRIYNATLTEKGQQFMADIFPQHAITLEHAFSVLSDEELVTLQQTFKKLSAQNADV</sequence>
<dbReference type="InterPro" id="IPR000835">
    <property type="entry name" value="HTH_MarR-typ"/>
</dbReference>
<evidence type="ECO:0000259" key="4">
    <source>
        <dbReference type="PROSITE" id="PS50995"/>
    </source>
</evidence>
<proteinExistence type="predicted"/>
<gene>
    <name evidence="5" type="ORF">HMPREF3225_01258</name>
</gene>
<dbReference type="GO" id="GO:0003677">
    <property type="term" value="F:DNA binding"/>
    <property type="evidence" value="ECO:0007669"/>
    <property type="project" value="UniProtKB-KW"/>
</dbReference>
<accession>A0ABD4EGF4</accession>
<dbReference type="InterPro" id="IPR023187">
    <property type="entry name" value="Tscrpt_reg_MarR-type_CS"/>
</dbReference>
<dbReference type="AlphaFoldDB" id="A0ABD4EGF4"/>
<evidence type="ECO:0000256" key="3">
    <source>
        <dbReference type="ARBA" id="ARBA00023163"/>
    </source>
</evidence>